<reference evidence="4" key="1">
    <citation type="submission" date="2021-04" db="EMBL/GenBank/DDBJ databases">
        <authorList>
            <person name="Chebbi M.A.C M."/>
        </authorList>
    </citation>
    <scope>NUCLEOTIDE SEQUENCE</scope>
</reference>
<dbReference type="PANTHER" id="PTHR43333:SF1">
    <property type="entry name" value="D-ISOMER SPECIFIC 2-HYDROXYACID DEHYDROGENASE NAD-BINDING DOMAIN-CONTAINING PROTEIN"/>
    <property type="match status" value="1"/>
</dbReference>
<sequence length="561" mass="64035">MNRVIVYSHLSKLSQHIKKIMPQLNIVNINPDNNESLELNNVEIMVTDCSLLLNIRNKLSNIKWIQFTSAGVEELLGLSDDKNINFVVTRFVDSAYGLDMAEYVVMQIVAHERNQWKEYEAQKKSFWSSDSMFGQRRLLSDMTIGIMGVVARTLKHFNAKIWGLTRTIPTTKEPYIDEYRTTSSLPEFLSNCHYIINIMPATPETDGLLNGDMLKNCEENNAIFMNVGRGNIIKEDDLVNALENKWITAAILDVFEVEPLPSTSKLWTMPQVIISPHNACLARAESVAELFCNNYNKFTHGEPLLHLSISAGVEQLIELRHEKNINFVITRFVDETYGLDMAEYIIMQIVAFERRQREEYEKLKSAVWPHNSMFVSRRLISQMNIGIMGIGNIGKVVARSLKHFNAKIWGLTRTIPTTKEPYIDEYRTTNSLPEFLSNCHYIINIMPATPETNGLLNGDMLKNCKENNAIFMNVGRGNIIKEDDLVNALENKWITAAILDVFEVEPLPSTSKLWTMPQVIITPHNACTVRADGIANLFKSNYEKYMKGETLPNVLNIQRGY</sequence>
<dbReference type="OrthoDB" id="298012at2759"/>
<dbReference type="InterPro" id="IPR006140">
    <property type="entry name" value="D-isomer_DH_NAD-bd"/>
</dbReference>
<dbReference type="GO" id="GO:0051287">
    <property type="term" value="F:NAD binding"/>
    <property type="evidence" value="ECO:0007669"/>
    <property type="project" value="InterPro"/>
</dbReference>
<dbReference type="SUPFAM" id="SSF51735">
    <property type="entry name" value="NAD(P)-binding Rossmann-fold domains"/>
    <property type="match status" value="2"/>
</dbReference>
<evidence type="ECO:0000256" key="1">
    <source>
        <dbReference type="ARBA" id="ARBA00023002"/>
    </source>
</evidence>
<comment type="caution">
    <text evidence="4">The sequence shown here is derived from an EMBL/GenBank/DDBJ whole genome shotgun (WGS) entry which is preliminary data.</text>
</comment>
<evidence type="ECO:0000259" key="3">
    <source>
        <dbReference type="Pfam" id="PF02826"/>
    </source>
</evidence>
<dbReference type="FunFam" id="3.40.50.720:FF:000363">
    <property type="entry name" value="D-isomer specific 2-hydroxyacid dehydrogenase"/>
    <property type="match status" value="1"/>
</dbReference>
<dbReference type="CDD" id="cd05300">
    <property type="entry name" value="2-Hacid_dh_1"/>
    <property type="match status" value="1"/>
</dbReference>
<proteinExistence type="predicted"/>
<dbReference type="InterPro" id="IPR036291">
    <property type="entry name" value="NAD(P)-bd_dom_sf"/>
</dbReference>
<evidence type="ECO:0000313" key="4">
    <source>
        <dbReference type="EMBL" id="CAG5092905.1"/>
    </source>
</evidence>
<evidence type="ECO:0000313" key="5">
    <source>
        <dbReference type="Proteomes" id="UP000786811"/>
    </source>
</evidence>
<dbReference type="Pfam" id="PF02826">
    <property type="entry name" value="2-Hacid_dh_C"/>
    <property type="match status" value="2"/>
</dbReference>
<protein>
    <submittedName>
        <fullName evidence="4">Similar to ghrA: Glyoxylate/hydroxypyruvate reductase A (Shigella dysenteriae serotype 1 (Strain Sd197))</fullName>
    </submittedName>
</protein>
<dbReference type="EMBL" id="CAJNRD030001120">
    <property type="protein sequence ID" value="CAG5092905.1"/>
    <property type="molecule type" value="Genomic_DNA"/>
</dbReference>
<dbReference type="Proteomes" id="UP000786811">
    <property type="component" value="Unassembled WGS sequence"/>
</dbReference>
<feature type="domain" description="D-isomer specific 2-hydroxyacid dehydrogenase NAD-binding" evidence="3">
    <location>
        <begin position="106"/>
        <end position="279"/>
    </location>
</feature>
<dbReference type="AlphaFoldDB" id="A0A8J2HDW6"/>
<evidence type="ECO:0000256" key="2">
    <source>
        <dbReference type="ARBA" id="ARBA00023027"/>
    </source>
</evidence>
<keyword evidence="1" id="KW-0560">Oxidoreductase</keyword>
<dbReference type="Gene3D" id="3.40.50.720">
    <property type="entry name" value="NAD(P)-binding Rossmann-like Domain"/>
    <property type="match status" value="4"/>
</dbReference>
<name>A0A8J2HDW6_COTCN</name>
<dbReference type="PANTHER" id="PTHR43333">
    <property type="entry name" value="2-HACID_DH_C DOMAIN-CONTAINING PROTEIN"/>
    <property type="match status" value="1"/>
</dbReference>
<keyword evidence="5" id="KW-1185">Reference proteome</keyword>
<accession>A0A8J2HDW6</accession>
<dbReference type="GO" id="GO:0016491">
    <property type="term" value="F:oxidoreductase activity"/>
    <property type="evidence" value="ECO:0007669"/>
    <property type="project" value="UniProtKB-KW"/>
</dbReference>
<organism evidence="4 5">
    <name type="scientific">Cotesia congregata</name>
    <name type="common">Parasitoid wasp</name>
    <name type="synonym">Apanteles congregatus</name>
    <dbReference type="NCBI Taxonomy" id="51543"/>
    <lineage>
        <taxon>Eukaryota</taxon>
        <taxon>Metazoa</taxon>
        <taxon>Ecdysozoa</taxon>
        <taxon>Arthropoda</taxon>
        <taxon>Hexapoda</taxon>
        <taxon>Insecta</taxon>
        <taxon>Pterygota</taxon>
        <taxon>Neoptera</taxon>
        <taxon>Endopterygota</taxon>
        <taxon>Hymenoptera</taxon>
        <taxon>Apocrita</taxon>
        <taxon>Ichneumonoidea</taxon>
        <taxon>Braconidae</taxon>
        <taxon>Microgastrinae</taxon>
        <taxon>Cotesia</taxon>
    </lineage>
</organism>
<gene>
    <name evidence="4" type="ORF">HICCMSTLAB_LOCUS6429</name>
</gene>
<keyword evidence="2" id="KW-0520">NAD</keyword>
<feature type="domain" description="D-isomer specific 2-hydroxyacid dehydrogenase NAD-binding" evidence="3">
    <location>
        <begin position="347"/>
        <end position="526"/>
    </location>
</feature>